<dbReference type="EMBL" id="VAFL01000002">
    <property type="protein sequence ID" value="TKW68014.1"/>
    <property type="molecule type" value="Genomic_DNA"/>
</dbReference>
<keyword evidence="3 7" id="KW-0547">Nucleotide-binding</keyword>
<evidence type="ECO:0000256" key="2">
    <source>
        <dbReference type="ARBA" id="ARBA00022723"/>
    </source>
</evidence>
<accession>A0A533IBU7</accession>
<dbReference type="SUPFAM" id="SSF52374">
    <property type="entry name" value="Nucleotidylyl transferase"/>
    <property type="match status" value="1"/>
</dbReference>
<dbReference type="GO" id="GO:0005524">
    <property type="term" value="F:ATP binding"/>
    <property type="evidence" value="ECO:0007669"/>
    <property type="project" value="UniProtKB-KW"/>
</dbReference>
<keyword evidence="1 7" id="KW-0436">Ligase</keyword>
<evidence type="ECO:0000256" key="7">
    <source>
        <dbReference type="RuleBase" id="RU363037"/>
    </source>
</evidence>
<keyword evidence="7" id="KW-0648">Protein biosynthesis</keyword>
<dbReference type="PANTHER" id="PTHR43311:SF1">
    <property type="entry name" value="GLUTAMYL-Q TRNA(ASP) SYNTHETASE"/>
    <property type="match status" value="1"/>
</dbReference>
<dbReference type="PRINTS" id="PR00987">
    <property type="entry name" value="TRNASYNTHGLU"/>
</dbReference>
<dbReference type="PROSITE" id="PS00178">
    <property type="entry name" value="AA_TRNA_LIGASE_I"/>
    <property type="match status" value="1"/>
</dbReference>
<dbReference type="NCBIfam" id="NF004315">
    <property type="entry name" value="PRK05710.1-4"/>
    <property type="match status" value="1"/>
</dbReference>
<gene>
    <name evidence="9" type="ORF">DI616_02565</name>
</gene>
<evidence type="ECO:0000256" key="3">
    <source>
        <dbReference type="ARBA" id="ARBA00022741"/>
    </source>
</evidence>
<dbReference type="InterPro" id="IPR000924">
    <property type="entry name" value="Glu/Gln-tRNA-synth"/>
</dbReference>
<evidence type="ECO:0000256" key="1">
    <source>
        <dbReference type="ARBA" id="ARBA00022598"/>
    </source>
</evidence>
<dbReference type="AlphaFoldDB" id="A0A533IBU7"/>
<dbReference type="InterPro" id="IPR020058">
    <property type="entry name" value="Glu/Gln-tRNA-synth_Ib_cat-dom"/>
</dbReference>
<feature type="domain" description="Glutamyl/glutaminyl-tRNA synthetase class Ib catalytic" evidence="8">
    <location>
        <begin position="172"/>
        <end position="268"/>
    </location>
</feature>
<dbReference type="PANTHER" id="PTHR43311">
    <property type="entry name" value="GLUTAMATE--TRNA LIGASE"/>
    <property type="match status" value="1"/>
</dbReference>
<name>A0A533IBU7_PARDE</name>
<dbReference type="GO" id="GO:0005829">
    <property type="term" value="C:cytosol"/>
    <property type="evidence" value="ECO:0007669"/>
    <property type="project" value="TreeGrafter"/>
</dbReference>
<evidence type="ECO:0000256" key="4">
    <source>
        <dbReference type="ARBA" id="ARBA00022833"/>
    </source>
</evidence>
<protein>
    <submittedName>
        <fullName evidence="9">tRNA glutamyl-Q(34) synthetase GluQRS</fullName>
        <ecNumber evidence="9">6.1.1.-</ecNumber>
    </submittedName>
</protein>
<dbReference type="Pfam" id="PF00749">
    <property type="entry name" value="tRNA-synt_1c"/>
    <property type="match status" value="2"/>
</dbReference>
<dbReference type="Gene3D" id="3.40.50.620">
    <property type="entry name" value="HUPs"/>
    <property type="match status" value="1"/>
</dbReference>
<proteinExistence type="inferred from homology"/>
<evidence type="ECO:0000256" key="5">
    <source>
        <dbReference type="ARBA" id="ARBA00022840"/>
    </source>
</evidence>
<feature type="domain" description="Glutamyl/glutaminyl-tRNA synthetase class Ib catalytic" evidence="8">
    <location>
        <begin position="6"/>
        <end position="104"/>
    </location>
</feature>
<dbReference type="InterPro" id="IPR049940">
    <property type="entry name" value="GluQ/Sye"/>
</dbReference>
<evidence type="ECO:0000313" key="9">
    <source>
        <dbReference type="EMBL" id="TKW68014.1"/>
    </source>
</evidence>
<comment type="caution">
    <text evidence="9">The sequence shown here is derived from an EMBL/GenBank/DDBJ whole genome shotgun (WGS) entry which is preliminary data.</text>
</comment>
<dbReference type="EC" id="6.1.1.-" evidence="9"/>
<evidence type="ECO:0000259" key="8">
    <source>
        <dbReference type="Pfam" id="PF00749"/>
    </source>
</evidence>
<dbReference type="InterPro" id="IPR001412">
    <property type="entry name" value="aa-tRNA-synth_I_CS"/>
</dbReference>
<dbReference type="GO" id="GO:0006424">
    <property type="term" value="P:glutamyl-tRNA aminoacylation"/>
    <property type="evidence" value="ECO:0007669"/>
    <property type="project" value="TreeGrafter"/>
</dbReference>
<dbReference type="Proteomes" id="UP000315344">
    <property type="component" value="Unassembled WGS sequence"/>
</dbReference>
<keyword evidence="6 7" id="KW-0030">Aminoacyl-tRNA synthetase</keyword>
<keyword evidence="5 7" id="KW-0067">ATP-binding</keyword>
<organism evidence="9 10">
    <name type="scientific">Paracoccus denitrificans</name>
    <dbReference type="NCBI Taxonomy" id="266"/>
    <lineage>
        <taxon>Bacteria</taxon>
        <taxon>Pseudomonadati</taxon>
        <taxon>Pseudomonadota</taxon>
        <taxon>Alphaproteobacteria</taxon>
        <taxon>Rhodobacterales</taxon>
        <taxon>Paracoccaceae</taxon>
        <taxon>Paracoccus</taxon>
    </lineage>
</organism>
<keyword evidence="4" id="KW-0862">Zinc</keyword>
<sequence length="275" mass="30147">MAGGAVTRFAPSPTGLLHLGHAYSALVAAGAGRMLLRIEDIDRDRCKPEFEAAIYEDLRWLGVNWPEPVMRQSDRLAIYQTALDHLAGLGVTYPCSCTRGDIKAALAAPQEGAPIHGPDGLIYPGTCRGRSMASIRPGDVIRLDAERAFDLLGDNMLNFRDNGPHVMTRDAFQHGIGDVVLARKGMGTSYHLSVVIDDAAQGITLVTRGRDLFDSTWIHVLLQRLLDLETPEYRHHRLIRDDAGKRLAKRDDARSLRELRGQGASPADIRALVGL</sequence>
<evidence type="ECO:0000313" key="10">
    <source>
        <dbReference type="Proteomes" id="UP000315344"/>
    </source>
</evidence>
<dbReference type="GO" id="GO:0004818">
    <property type="term" value="F:glutamate-tRNA ligase activity"/>
    <property type="evidence" value="ECO:0007669"/>
    <property type="project" value="TreeGrafter"/>
</dbReference>
<comment type="similarity">
    <text evidence="7">Belongs to the class-I aminoacyl-tRNA synthetase family.</text>
</comment>
<evidence type="ECO:0000256" key="6">
    <source>
        <dbReference type="ARBA" id="ARBA00023146"/>
    </source>
</evidence>
<dbReference type="InterPro" id="IPR014729">
    <property type="entry name" value="Rossmann-like_a/b/a_fold"/>
</dbReference>
<reference evidence="9 10" key="1">
    <citation type="journal article" date="2017" name="Nat. Commun.">
        <title>In situ click chemistry generation of cyclooxygenase-2 inhibitors.</title>
        <authorList>
            <person name="Bhardwaj A."/>
            <person name="Kaur J."/>
            <person name="Wuest M."/>
            <person name="Wuest F."/>
        </authorList>
    </citation>
    <scope>NUCLEOTIDE SEQUENCE [LARGE SCALE GENOMIC DNA]</scope>
    <source>
        <strain evidence="9">S2_012_000_R3_94</strain>
    </source>
</reference>
<keyword evidence="2" id="KW-0479">Metal-binding</keyword>